<dbReference type="EMBL" id="AWGJ01000003">
    <property type="protein sequence ID" value="ODN81489.1"/>
    <property type="molecule type" value="Genomic_DNA"/>
</dbReference>
<protein>
    <submittedName>
        <fullName evidence="2">Uncharacterized protein</fullName>
    </submittedName>
</protein>
<dbReference type="OrthoDB" id="10421251at2759"/>
<feature type="region of interest" description="Disordered" evidence="1">
    <location>
        <begin position="1"/>
        <end position="107"/>
    </location>
</feature>
<organism evidence="2 3">
    <name type="scientific">Cryptococcus amylolentus CBS 6039</name>
    <dbReference type="NCBI Taxonomy" id="1295533"/>
    <lineage>
        <taxon>Eukaryota</taxon>
        <taxon>Fungi</taxon>
        <taxon>Dikarya</taxon>
        <taxon>Basidiomycota</taxon>
        <taxon>Agaricomycotina</taxon>
        <taxon>Tremellomycetes</taxon>
        <taxon>Tremellales</taxon>
        <taxon>Cryptococcaceae</taxon>
        <taxon>Cryptococcus</taxon>
    </lineage>
</organism>
<evidence type="ECO:0000313" key="2">
    <source>
        <dbReference type="EMBL" id="ODN81489.1"/>
    </source>
</evidence>
<feature type="compositionally biased region" description="Gly residues" evidence="1">
    <location>
        <begin position="97"/>
        <end position="107"/>
    </location>
</feature>
<keyword evidence="3" id="KW-1185">Reference proteome</keyword>
<accession>A0A1E3HYW0</accession>
<feature type="compositionally biased region" description="Polar residues" evidence="1">
    <location>
        <begin position="57"/>
        <end position="79"/>
    </location>
</feature>
<proteinExistence type="predicted"/>
<evidence type="ECO:0000313" key="3">
    <source>
        <dbReference type="Proteomes" id="UP000094065"/>
    </source>
</evidence>
<dbReference type="RefSeq" id="XP_018995808.1">
    <property type="nucleotide sequence ID" value="XM_019135405.1"/>
</dbReference>
<evidence type="ECO:0000256" key="1">
    <source>
        <dbReference type="SAM" id="MobiDB-lite"/>
    </source>
</evidence>
<name>A0A1E3HYW0_9TREE</name>
<dbReference type="AlphaFoldDB" id="A0A1E3HYW0"/>
<gene>
    <name evidence="2" type="ORF">L202_01912</name>
</gene>
<dbReference type="GeneID" id="30153221"/>
<reference evidence="2 3" key="1">
    <citation type="submission" date="2016-06" db="EMBL/GenBank/DDBJ databases">
        <title>Evolution of pathogenesis and genome organization in the Tremellales.</title>
        <authorList>
            <person name="Cuomo C."/>
            <person name="Litvintseva A."/>
            <person name="Heitman J."/>
            <person name="Chen Y."/>
            <person name="Sun S."/>
            <person name="Springer D."/>
            <person name="Dromer F."/>
            <person name="Young S."/>
            <person name="Zeng Q."/>
            <person name="Chapman S."/>
            <person name="Gujja S."/>
            <person name="Saif S."/>
            <person name="Birren B."/>
        </authorList>
    </citation>
    <scope>NUCLEOTIDE SEQUENCE [LARGE SCALE GENOMIC DNA]</scope>
    <source>
        <strain evidence="2 3">CBS 6039</strain>
    </source>
</reference>
<dbReference type="Proteomes" id="UP000094065">
    <property type="component" value="Unassembled WGS sequence"/>
</dbReference>
<comment type="caution">
    <text evidence="2">The sequence shown here is derived from an EMBL/GenBank/DDBJ whole genome shotgun (WGS) entry which is preliminary data.</text>
</comment>
<sequence length="107" mass="10973">MSTPSNNENNTQQSSRTASSFNPSQAQSSLSPTSPFVTSPRSATTQGSGGSALWSPRTYQTDASSQVPSPTSPGWNGEQQDIADDFMGQLDAMMGPNNGGGNNGGGN</sequence>
<feature type="compositionally biased region" description="Polar residues" evidence="1">
    <location>
        <begin position="1"/>
        <end position="46"/>
    </location>
</feature>